<proteinExistence type="predicted"/>
<dbReference type="EMBL" id="UPPP01000127">
    <property type="protein sequence ID" value="VBB09539.1"/>
    <property type="molecule type" value="Genomic_DNA"/>
</dbReference>
<dbReference type="InterPro" id="IPR000873">
    <property type="entry name" value="AMP-dep_synth/lig_dom"/>
</dbReference>
<evidence type="ECO:0000256" key="1">
    <source>
        <dbReference type="ARBA" id="ARBA00022598"/>
    </source>
</evidence>
<keyword evidence="4" id="KW-1185">Reference proteome</keyword>
<dbReference type="Proteomes" id="UP000277811">
    <property type="component" value="Unassembled WGS sequence"/>
</dbReference>
<gene>
    <name evidence="3" type="ORF">LUCI_4834</name>
</gene>
<dbReference type="GO" id="GO:0016878">
    <property type="term" value="F:acid-thiol ligase activity"/>
    <property type="evidence" value="ECO:0007669"/>
    <property type="project" value="TreeGrafter"/>
</dbReference>
<dbReference type="PANTHER" id="PTHR43352:SF1">
    <property type="entry name" value="ANTHRANILATE--COA LIGASE"/>
    <property type="match status" value="1"/>
</dbReference>
<evidence type="ECO:0000259" key="2">
    <source>
        <dbReference type="Pfam" id="PF00501"/>
    </source>
</evidence>
<dbReference type="GO" id="GO:0044550">
    <property type="term" value="P:secondary metabolite biosynthetic process"/>
    <property type="evidence" value="ECO:0007669"/>
    <property type="project" value="TreeGrafter"/>
</dbReference>
<accession>A0A498RDY4</accession>
<organism evidence="3 4">
    <name type="scientific">Lucifera butyrica</name>
    <dbReference type="NCBI Taxonomy" id="1351585"/>
    <lineage>
        <taxon>Bacteria</taxon>
        <taxon>Bacillati</taxon>
        <taxon>Bacillota</taxon>
        <taxon>Negativicutes</taxon>
        <taxon>Veillonellales</taxon>
        <taxon>Veillonellaceae</taxon>
        <taxon>Lucifera</taxon>
    </lineage>
</organism>
<evidence type="ECO:0000313" key="4">
    <source>
        <dbReference type="Proteomes" id="UP000277811"/>
    </source>
</evidence>
<evidence type="ECO:0000313" key="3">
    <source>
        <dbReference type="EMBL" id="VBB09539.1"/>
    </source>
</evidence>
<dbReference type="Gene3D" id="3.40.50.12780">
    <property type="entry name" value="N-terminal domain of ligase-like"/>
    <property type="match status" value="1"/>
</dbReference>
<reference evidence="3 4" key="1">
    <citation type="submission" date="2018-06" db="EMBL/GenBank/DDBJ databases">
        <authorList>
            <person name="Strepis N."/>
        </authorList>
    </citation>
    <scope>NUCLEOTIDE SEQUENCE [LARGE SCALE GENOMIC DNA]</scope>
    <source>
        <strain evidence="3">LUCI</strain>
    </source>
</reference>
<dbReference type="SUPFAM" id="SSF56801">
    <property type="entry name" value="Acetyl-CoA synthetase-like"/>
    <property type="match status" value="1"/>
</dbReference>
<feature type="domain" description="AMP-dependent synthetase/ligase" evidence="2">
    <location>
        <begin position="3"/>
        <end position="86"/>
    </location>
</feature>
<keyword evidence="1 3" id="KW-0436">Ligase</keyword>
<name>A0A498RDY4_9FIRM</name>
<dbReference type="InterPro" id="IPR042099">
    <property type="entry name" value="ANL_N_sf"/>
</dbReference>
<dbReference type="Pfam" id="PF00501">
    <property type="entry name" value="AMP-binding"/>
    <property type="match status" value="1"/>
</dbReference>
<sequence length="89" mass="10116">MLLGPPTFLHGYAKVANYYDFYSLRFVLAGGEKLKEEVRQIWQEKFGIRIFEGYGTTETAPVLSLNTPLFNKAGTVGRFLPGIEWQLTL</sequence>
<protein>
    <submittedName>
        <fullName evidence="3">Amp-dependent synthetase/ligase</fullName>
    </submittedName>
</protein>
<dbReference type="AlphaFoldDB" id="A0A498RDY4"/>
<dbReference type="PANTHER" id="PTHR43352">
    <property type="entry name" value="ACETYL-COA SYNTHETASE"/>
    <property type="match status" value="1"/>
</dbReference>